<organism evidence="3 4">
    <name type="scientific">Parnassius apollo</name>
    <name type="common">Apollo butterfly</name>
    <name type="synonym">Papilio apollo</name>
    <dbReference type="NCBI Taxonomy" id="110799"/>
    <lineage>
        <taxon>Eukaryota</taxon>
        <taxon>Metazoa</taxon>
        <taxon>Ecdysozoa</taxon>
        <taxon>Arthropoda</taxon>
        <taxon>Hexapoda</taxon>
        <taxon>Insecta</taxon>
        <taxon>Pterygota</taxon>
        <taxon>Neoptera</taxon>
        <taxon>Endopterygota</taxon>
        <taxon>Lepidoptera</taxon>
        <taxon>Glossata</taxon>
        <taxon>Ditrysia</taxon>
        <taxon>Papilionoidea</taxon>
        <taxon>Papilionidae</taxon>
        <taxon>Parnassiinae</taxon>
        <taxon>Parnassini</taxon>
        <taxon>Parnassius</taxon>
        <taxon>Parnassius</taxon>
    </lineage>
</organism>
<gene>
    <name evidence="3" type="ORF">PAPOLLO_LOCUS20288</name>
</gene>
<feature type="chain" id="PRO_5035933320" evidence="2">
    <location>
        <begin position="20"/>
        <end position="317"/>
    </location>
</feature>
<keyword evidence="4" id="KW-1185">Reference proteome</keyword>
<feature type="region of interest" description="Disordered" evidence="1">
    <location>
        <begin position="293"/>
        <end position="317"/>
    </location>
</feature>
<keyword evidence="2" id="KW-0732">Signal</keyword>
<feature type="region of interest" description="Disordered" evidence="1">
    <location>
        <begin position="124"/>
        <end position="184"/>
    </location>
</feature>
<evidence type="ECO:0000256" key="2">
    <source>
        <dbReference type="SAM" id="SignalP"/>
    </source>
</evidence>
<dbReference type="AlphaFoldDB" id="A0A8S3XP53"/>
<feature type="signal peptide" evidence="2">
    <location>
        <begin position="1"/>
        <end position="19"/>
    </location>
</feature>
<dbReference type="OrthoDB" id="7493487at2759"/>
<feature type="compositionally biased region" description="Basic residues" evidence="1">
    <location>
        <begin position="301"/>
        <end position="311"/>
    </location>
</feature>
<evidence type="ECO:0000313" key="4">
    <source>
        <dbReference type="Proteomes" id="UP000691718"/>
    </source>
</evidence>
<evidence type="ECO:0000256" key="1">
    <source>
        <dbReference type="SAM" id="MobiDB-lite"/>
    </source>
</evidence>
<feature type="compositionally biased region" description="Acidic residues" evidence="1">
    <location>
        <begin position="156"/>
        <end position="165"/>
    </location>
</feature>
<protein>
    <submittedName>
        <fullName evidence="3">(apollo) hypothetical protein</fullName>
    </submittedName>
</protein>
<proteinExistence type="predicted"/>
<dbReference type="Proteomes" id="UP000691718">
    <property type="component" value="Unassembled WGS sequence"/>
</dbReference>
<dbReference type="EMBL" id="CAJQZP010001262">
    <property type="protein sequence ID" value="CAG5034172.1"/>
    <property type="molecule type" value="Genomic_DNA"/>
</dbReference>
<evidence type="ECO:0000313" key="3">
    <source>
        <dbReference type="EMBL" id="CAG5034172.1"/>
    </source>
</evidence>
<name>A0A8S3XP53_PARAO</name>
<feature type="region of interest" description="Disordered" evidence="1">
    <location>
        <begin position="243"/>
        <end position="267"/>
    </location>
</feature>
<sequence>MQLQTFVCIFVIGTSFVLAKEPELPLCPTNINYFPQTLPMHCRMPRSANYPMFPGMLPNLTFPPLPPVYQGPPDKQPAPMPIPVPPGMPGPVPMPMHVPMMPMQPPGPAHKLPVIVMPFYSPEPIRKPSNSGRHTPKKRRVHNNKKRLPHYHTETDTDTDTDTSETDTSRDTSGDTSSSDYDAGWWRGRKIGRRSNGKHLLKRRKQKKNKELLTPILQYVTKDGYVIFEKKISKNQASDWLQEKQEDKEREFNAPPKEINNDKDEEEAIQEVENATKEVAKNRGTDTKIFQEMEQVEVKTHRNPHRHKPKKSFKDKS</sequence>
<comment type="caution">
    <text evidence="3">The sequence shown here is derived from an EMBL/GenBank/DDBJ whole genome shotgun (WGS) entry which is preliminary data.</text>
</comment>
<feature type="compositionally biased region" description="Basic and acidic residues" evidence="1">
    <location>
        <begin position="243"/>
        <end position="252"/>
    </location>
</feature>
<reference evidence="3" key="1">
    <citation type="submission" date="2021-04" db="EMBL/GenBank/DDBJ databases">
        <authorList>
            <person name="Tunstrom K."/>
        </authorList>
    </citation>
    <scope>NUCLEOTIDE SEQUENCE</scope>
</reference>
<accession>A0A8S3XP53</accession>
<feature type="compositionally biased region" description="Basic residues" evidence="1">
    <location>
        <begin position="134"/>
        <end position="150"/>
    </location>
</feature>